<dbReference type="Gene3D" id="3.30.2090.10">
    <property type="entry name" value="Multidrug efflux transporter AcrB TolC docking domain, DN and DC subdomains"/>
    <property type="match status" value="2"/>
</dbReference>
<dbReference type="RefSeq" id="WP_120528897.1">
    <property type="nucleotide sequence ID" value="NZ_JABFJV010000310.1"/>
</dbReference>
<feature type="transmembrane region" description="Helical" evidence="9">
    <location>
        <begin position="384"/>
        <end position="405"/>
    </location>
</feature>
<dbReference type="Proteomes" id="UP000563426">
    <property type="component" value="Unassembled WGS sequence"/>
</dbReference>
<reference evidence="10 11" key="1">
    <citation type="submission" date="2020-05" db="EMBL/GenBank/DDBJ databases">
        <authorList>
            <person name="Whitworth D."/>
        </authorList>
    </citation>
    <scope>NUCLEOTIDE SEQUENCE [LARGE SCALE GENOMIC DNA]</scope>
    <source>
        <strain evidence="10 11">AB043B</strain>
    </source>
</reference>
<evidence type="ECO:0000256" key="3">
    <source>
        <dbReference type="ARBA" id="ARBA00022475"/>
    </source>
</evidence>
<dbReference type="PANTHER" id="PTHR32063:SF0">
    <property type="entry name" value="SWARMING MOTILITY PROTEIN SWRC"/>
    <property type="match status" value="1"/>
</dbReference>
<keyword evidence="3" id="KW-1003">Cell membrane</keyword>
<dbReference type="Gene3D" id="1.20.1640.10">
    <property type="entry name" value="Multidrug efflux transporter AcrB transmembrane domain"/>
    <property type="match status" value="2"/>
</dbReference>
<evidence type="ECO:0000256" key="4">
    <source>
        <dbReference type="ARBA" id="ARBA00022519"/>
    </source>
</evidence>
<dbReference type="FunFam" id="1.20.1640.10:FF:000001">
    <property type="entry name" value="Efflux pump membrane transporter"/>
    <property type="match status" value="1"/>
</dbReference>
<feature type="transmembrane region" description="Helical" evidence="9">
    <location>
        <begin position="948"/>
        <end position="967"/>
    </location>
</feature>
<organism evidence="10 11">
    <name type="scientific">Corallococcus exercitus</name>
    <dbReference type="NCBI Taxonomy" id="2316736"/>
    <lineage>
        <taxon>Bacteria</taxon>
        <taxon>Pseudomonadati</taxon>
        <taxon>Myxococcota</taxon>
        <taxon>Myxococcia</taxon>
        <taxon>Myxococcales</taxon>
        <taxon>Cystobacterineae</taxon>
        <taxon>Myxococcaceae</taxon>
        <taxon>Corallococcus</taxon>
    </lineage>
</organism>
<sequence>MSPLKTFISRPIFTAMLMLAVVVFGLFAYPKIGVDQFPDVDFPVVTVTTILPGADPESMEKNVSDPLEEALNTLNGVDTLKSINVESVSQIVVQFKLSTKVDIAAQDVRDRVQATLSKLPDEVETPVVEKFDIGAAPIITLALAGAMPVEELTRIADDVVKPSLQRQPGVGSIDIVGGREREIQLVVDPNRLRGFGLAISDVSQALKAQSLDVPGGRSMDSGRERIVRLTSEAKSVEEIRNIIITSTAGSPVRVRDVAEVVDGPAEQRSGAKSGERSAVALVVRKQSGSNTVQVADLVQESLGEINKSLPAGIQVETVTDNARFIRSSIHAVQEDLILGGVLAVLIVLVFLRNLRSTIVAAIALPVSVIGTFAVMAALGFTFNMITMLALTLSIGLLIDDAIVVIENIVRHMEEGATPMQAALEGAGQIALAVLAVTLAIVAVFIPVAFMDGMIGKFFYQFGVTVAVATLISYVVSMTLTPMLSSRLLREHGHPTGISAAVEKVLVGMENGYRKMLGGILRHRLITMIVAVGVLFLTFGMMRFLKFTFIPEQDNGNIKLTVELPIGSTIQETQTQLDTFATQVRALPGIASTFTTAGGGVQEEVHKGEVLINLKPVKDRAFKQSELKAYLRQNIHPPKGVTVAVQDVAAVSGGGARSQQVQFNLRGDNWKELTESAEKMRQAMLKNPGLTDVDMTYRSGKPQYDVQVDRDRAALLGVPAASLGATLRAYLGRDKVLDYREGGDTYEVKLRLPPETLASADALGQLAVRAPTGQLVELRNLARIVPAEGPVQIDRQAQKRQVTMLANLKEGYALSDAISYMQGYAAKELPKSVTGELEGNAKELGKSVAAFGTALLLGIILIYMILAAQFESLVHPFTIMLSLPFAFIGAIGGLLITGQYMSMFALIGVIMLMGLVVKNGILLVDFTLQVREKGRTAHEALLEAAPVRLRPILMTTIAMIAGMIPVAIAKGDGAETRAPMAITIIGGLITSTFLTLGVVPVVYSLLDQLAARFKRNKGSDAGFAGGTGTPHGPVNQDREREAAAAAAARVETA</sequence>
<gene>
    <name evidence="10" type="ORF">HMI49_34620</name>
</gene>
<feature type="region of interest" description="Disordered" evidence="8">
    <location>
        <begin position="1019"/>
        <end position="1052"/>
    </location>
</feature>
<evidence type="ECO:0000256" key="8">
    <source>
        <dbReference type="SAM" id="MobiDB-lite"/>
    </source>
</evidence>
<name>A0A3A8HKE3_9BACT</name>
<evidence type="ECO:0000256" key="9">
    <source>
        <dbReference type="SAM" id="Phobius"/>
    </source>
</evidence>
<dbReference type="SUPFAM" id="SSF82693">
    <property type="entry name" value="Multidrug efflux transporter AcrB pore domain, PN1, PN2, PC1 and PC2 subdomains"/>
    <property type="match status" value="3"/>
</dbReference>
<dbReference type="Pfam" id="PF00873">
    <property type="entry name" value="ACR_tran"/>
    <property type="match status" value="1"/>
</dbReference>
<protein>
    <submittedName>
        <fullName evidence="10">Efflux RND transporter permease subunit</fullName>
    </submittedName>
</protein>
<dbReference type="EMBL" id="JABFJV010000310">
    <property type="protein sequence ID" value="NOK38344.1"/>
    <property type="molecule type" value="Genomic_DNA"/>
</dbReference>
<feature type="transmembrane region" description="Helical" evidence="9">
    <location>
        <begin position="457"/>
        <end position="479"/>
    </location>
</feature>
<feature type="transmembrane region" description="Helical" evidence="9">
    <location>
        <begin position="847"/>
        <end position="865"/>
    </location>
</feature>
<dbReference type="PANTHER" id="PTHR32063">
    <property type="match status" value="1"/>
</dbReference>
<dbReference type="GO" id="GO:0042910">
    <property type="term" value="F:xenobiotic transmembrane transporter activity"/>
    <property type="evidence" value="ECO:0007669"/>
    <property type="project" value="TreeGrafter"/>
</dbReference>
<evidence type="ECO:0000256" key="5">
    <source>
        <dbReference type="ARBA" id="ARBA00022692"/>
    </source>
</evidence>
<evidence type="ECO:0000313" key="11">
    <source>
        <dbReference type="Proteomes" id="UP000563426"/>
    </source>
</evidence>
<keyword evidence="5 9" id="KW-0812">Transmembrane</keyword>
<proteinExistence type="predicted"/>
<keyword evidence="4" id="KW-0997">Cell inner membrane</keyword>
<feature type="transmembrane region" description="Helical" evidence="9">
    <location>
        <begin position="524"/>
        <end position="544"/>
    </location>
</feature>
<keyword evidence="2" id="KW-0813">Transport</keyword>
<dbReference type="Gene3D" id="3.30.70.1320">
    <property type="entry name" value="Multidrug efflux transporter AcrB pore domain like"/>
    <property type="match status" value="1"/>
</dbReference>
<feature type="transmembrane region" description="Helical" evidence="9">
    <location>
        <begin position="902"/>
        <end position="927"/>
    </location>
</feature>
<comment type="caution">
    <text evidence="10">The sequence shown here is derived from an EMBL/GenBank/DDBJ whole genome shotgun (WGS) entry which is preliminary data.</text>
</comment>
<feature type="transmembrane region" description="Helical" evidence="9">
    <location>
        <begin position="336"/>
        <end position="351"/>
    </location>
</feature>
<evidence type="ECO:0000313" key="10">
    <source>
        <dbReference type="EMBL" id="NOK38344.1"/>
    </source>
</evidence>
<dbReference type="AlphaFoldDB" id="A0A3A8HKE3"/>
<evidence type="ECO:0000256" key="2">
    <source>
        <dbReference type="ARBA" id="ARBA00022448"/>
    </source>
</evidence>
<feature type="transmembrane region" description="Helical" evidence="9">
    <location>
        <begin position="979"/>
        <end position="1005"/>
    </location>
</feature>
<dbReference type="SUPFAM" id="SSF82866">
    <property type="entry name" value="Multidrug efflux transporter AcrB transmembrane domain"/>
    <property type="match status" value="2"/>
</dbReference>
<comment type="subcellular location">
    <subcellularLocation>
        <location evidence="1">Cell inner membrane</location>
        <topology evidence="1">Multi-pass membrane protein</topology>
    </subcellularLocation>
</comment>
<evidence type="ECO:0000256" key="1">
    <source>
        <dbReference type="ARBA" id="ARBA00004429"/>
    </source>
</evidence>
<dbReference type="Gene3D" id="3.30.70.1430">
    <property type="entry name" value="Multidrug efflux transporter AcrB pore domain"/>
    <property type="match status" value="2"/>
</dbReference>
<dbReference type="SUPFAM" id="SSF82714">
    <property type="entry name" value="Multidrug efflux transporter AcrB TolC docking domain, DN and DC subdomains"/>
    <property type="match status" value="2"/>
</dbReference>
<dbReference type="Gene3D" id="3.30.70.1440">
    <property type="entry name" value="Multidrug efflux transporter AcrB pore domain"/>
    <property type="match status" value="1"/>
</dbReference>
<evidence type="ECO:0000256" key="7">
    <source>
        <dbReference type="ARBA" id="ARBA00023136"/>
    </source>
</evidence>
<evidence type="ECO:0000256" key="6">
    <source>
        <dbReference type="ARBA" id="ARBA00022989"/>
    </source>
</evidence>
<dbReference type="OrthoDB" id="5298114at2"/>
<dbReference type="GO" id="GO:0005886">
    <property type="term" value="C:plasma membrane"/>
    <property type="evidence" value="ECO:0007669"/>
    <property type="project" value="UniProtKB-SubCell"/>
</dbReference>
<dbReference type="InterPro" id="IPR001036">
    <property type="entry name" value="Acrflvin-R"/>
</dbReference>
<keyword evidence="7 9" id="KW-0472">Membrane</keyword>
<feature type="compositionally biased region" description="Low complexity" evidence="8">
    <location>
        <begin position="1042"/>
        <end position="1052"/>
    </location>
</feature>
<feature type="transmembrane region" description="Helical" evidence="9">
    <location>
        <begin position="872"/>
        <end position="896"/>
    </location>
</feature>
<keyword evidence="6 9" id="KW-1133">Transmembrane helix</keyword>
<accession>A0A3A8HKE3</accession>
<dbReference type="InterPro" id="IPR027463">
    <property type="entry name" value="AcrB_DN_DC_subdom"/>
</dbReference>
<feature type="transmembrane region" description="Helical" evidence="9">
    <location>
        <begin position="12"/>
        <end position="29"/>
    </location>
</feature>
<dbReference type="PRINTS" id="PR00702">
    <property type="entry name" value="ACRIFLAVINRP"/>
</dbReference>
<feature type="transmembrane region" description="Helical" evidence="9">
    <location>
        <begin position="426"/>
        <end position="445"/>
    </location>
</feature>
<feature type="transmembrane region" description="Helical" evidence="9">
    <location>
        <begin position="358"/>
        <end position="378"/>
    </location>
</feature>
<keyword evidence="11" id="KW-1185">Reference proteome</keyword>